<dbReference type="InterPro" id="IPR007485">
    <property type="entry name" value="LPS_assembly_LptE"/>
</dbReference>
<organism evidence="1 2">
    <name type="scientific">Candidatus Tokpelaia hoelldobleri</name>
    <dbReference type="NCBI Taxonomy" id="1902579"/>
    <lineage>
        <taxon>Bacteria</taxon>
        <taxon>Pseudomonadati</taxon>
        <taxon>Pseudomonadota</taxon>
        <taxon>Alphaproteobacteria</taxon>
        <taxon>Hyphomicrobiales</taxon>
        <taxon>Candidatus Tokpelaia</taxon>
    </lineage>
</organism>
<keyword evidence="2" id="KW-1185">Reference proteome</keyword>
<accession>A0A1U9JSM6</accession>
<reference evidence="1 2" key="2">
    <citation type="journal article" date="2016" name="Sci. Rep.">
        <title>The genome of Rhizobiales bacteria in predatory ants reveals urease gene functions but no genes for nitrogen fixation.</title>
        <authorList>
            <person name="Neuvonen M.M."/>
            <person name="Tamarit D."/>
            <person name="Naslund K."/>
            <person name="Liebig J."/>
            <person name="Feldhaar H."/>
            <person name="Moran N.A."/>
            <person name="Guy L."/>
            <person name="Andersson S.G."/>
        </authorList>
    </citation>
    <scope>NUCLEOTIDE SEQUENCE [LARGE SCALE GENOMIC DNA]</scope>
    <source>
        <strain evidence="1 2">Hsal</strain>
    </source>
</reference>
<evidence type="ECO:0000313" key="2">
    <source>
        <dbReference type="Proteomes" id="UP000188912"/>
    </source>
</evidence>
<dbReference type="STRING" id="1902579.BHV28_01490"/>
<dbReference type="Gene3D" id="3.30.160.150">
    <property type="entry name" value="Lipoprotein like domain"/>
    <property type="match status" value="1"/>
</dbReference>
<sequence length="189" mass="20495">MSLFNRHISLVKSAGLGAALGLVLAACTMQPLYSGGSENGRPALNVSSQMRAVLASIAIDEPKDHIDQMVRNRLIFLLGDGQGQPVNPSYSLALNVRSRTEAAVRVDIGDTTDRTGRASAGTVVATSAYVLKDSDGKAVMTRTRTVRASFDRPRQEYANLQAEKDAQKRAAEELAEWIYLSLAQDFARR</sequence>
<dbReference type="KEGG" id="thd:BHV28_01490"/>
<proteinExistence type="predicted"/>
<protein>
    <submittedName>
        <fullName evidence="1">Lipopolysaccharide assembly LptE protein</fullName>
    </submittedName>
</protein>
<dbReference type="EMBL" id="CP017315">
    <property type="protein sequence ID" value="AQS40874.1"/>
    <property type="molecule type" value="Genomic_DNA"/>
</dbReference>
<reference evidence="1 2" key="1">
    <citation type="journal article" date="2010" name="Science">
        <title>Genomic comparison of the ants Camponotus floridanus and Harpegnathos saltator.</title>
        <authorList>
            <person name="Bonasio R."/>
            <person name="Zhang G."/>
            <person name="Ye C."/>
            <person name="Mutti N.S."/>
            <person name="Fang X."/>
            <person name="Qin N."/>
            <person name="Donahue G."/>
            <person name="Yang P."/>
            <person name="Li Q."/>
            <person name="Li C."/>
            <person name="Zhang P."/>
            <person name="Huang Z."/>
            <person name="Berger S.L."/>
            <person name="Reinberg D."/>
            <person name="Wang J."/>
            <person name="Liebig J."/>
        </authorList>
    </citation>
    <scope>NUCLEOTIDE SEQUENCE [LARGE SCALE GENOMIC DNA]</scope>
    <source>
        <strain evidence="1 2">Hsal</strain>
    </source>
</reference>
<dbReference type="GO" id="GO:0043165">
    <property type="term" value="P:Gram-negative-bacterium-type cell outer membrane assembly"/>
    <property type="evidence" value="ECO:0007669"/>
    <property type="project" value="InterPro"/>
</dbReference>
<evidence type="ECO:0000313" key="1">
    <source>
        <dbReference type="EMBL" id="AQS40874.1"/>
    </source>
</evidence>
<name>A0A1U9JSM6_9HYPH</name>
<dbReference type="Pfam" id="PF04390">
    <property type="entry name" value="LptE"/>
    <property type="match status" value="1"/>
</dbReference>
<dbReference type="GO" id="GO:0019867">
    <property type="term" value="C:outer membrane"/>
    <property type="evidence" value="ECO:0007669"/>
    <property type="project" value="InterPro"/>
</dbReference>
<dbReference type="Proteomes" id="UP000188912">
    <property type="component" value="Chromosome"/>
</dbReference>
<gene>
    <name evidence="1" type="primary">lptE</name>
    <name evidence="1" type="ORF">BHV28_01490</name>
</gene>
<dbReference type="AlphaFoldDB" id="A0A1U9JSM6"/>
<dbReference type="PROSITE" id="PS51257">
    <property type="entry name" value="PROKAR_LIPOPROTEIN"/>
    <property type="match status" value="1"/>
</dbReference>